<comment type="caution">
    <text evidence="2">The sequence shown here is derived from an EMBL/GenBank/DDBJ whole genome shotgun (WGS) entry which is preliminary data.</text>
</comment>
<name>A0A3N4H728_9LACT</name>
<dbReference type="PANTHER" id="PTHR47738">
    <property type="entry name" value="PTS SYSTEM FRUCTOSE-LIKE EIIA COMPONENT-RELATED"/>
    <property type="match status" value="1"/>
</dbReference>
<dbReference type="Gene3D" id="3.40.930.10">
    <property type="entry name" value="Mannitol-specific EII, Chain A"/>
    <property type="match status" value="1"/>
</dbReference>
<dbReference type="InterPro" id="IPR002178">
    <property type="entry name" value="PTS_EIIA_type-2_dom"/>
</dbReference>
<dbReference type="OrthoDB" id="370976at2"/>
<sequence length="152" mass="16946">MDKFLNKDVIFRNLEFENSAQVISFLADKLLEAGYVKEGYKEAILERELEYPTGLPSNAPGIAIPHANHELVNTTTLGIATLKNPVSFQNMEDTKSAVEIQIVIMLAIDEPHGHIEMLQKIVGIIQDEATRKNILAAESDNQLFSLLEKSLI</sequence>
<dbReference type="SUPFAM" id="SSF55804">
    <property type="entry name" value="Phoshotransferase/anion transport protein"/>
    <property type="match status" value="1"/>
</dbReference>
<proteinExistence type="predicted"/>
<evidence type="ECO:0000313" key="2">
    <source>
        <dbReference type="EMBL" id="RPA60974.1"/>
    </source>
</evidence>
<keyword evidence="2" id="KW-0813">Transport</keyword>
<evidence type="ECO:0000313" key="3">
    <source>
        <dbReference type="Proteomes" id="UP000273977"/>
    </source>
</evidence>
<dbReference type="InterPro" id="IPR051541">
    <property type="entry name" value="PTS_SugarTrans_NitroReg"/>
</dbReference>
<feature type="domain" description="PTS EIIA type-2" evidence="1">
    <location>
        <begin position="3"/>
        <end position="150"/>
    </location>
</feature>
<dbReference type="PANTHER" id="PTHR47738:SF3">
    <property type="entry name" value="PHOSPHOTRANSFERASE SYSTEM MANNITOL_FRUCTOSE-SPECIFIC IIA DOMAIN CONTAINING PROTEIN"/>
    <property type="match status" value="1"/>
</dbReference>
<dbReference type="Proteomes" id="UP000273977">
    <property type="component" value="Unassembled WGS sequence"/>
</dbReference>
<evidence type="ECO:0000259" key="1">
    <source>
        <dbReference type="PROSITE" id="PS51094"/>
    </source>
</evidence>
<dbReference type="InterPro" id="IPR016152">
    <property type="entry name" value="PTrfase/Anion_transptr"/>
</dbReference>
<keyword evidence="3" id="KW-1185">Reference proteome</keyword>
<accession>A0A3N4H728</accession>
<gene>
    <name evidence="2" type="ORF">EF384_02870</name>
</gene>
<dbReference type="AlphaFoldDB" id="A0A3N4H728"/>
<dbReference type="EMBL" id="RKMG01000006">
    <property type="protein sequence ID" value="RPA60974.1"/>
    <property type="molecule type" value="Genomic_DNA"/>
</dbReference>
<dbReference type="CDD" id="cd00211">
    <property type="entry name" value="PTS_IIA_fru"/>
    <property type="match status" value="1"/>
</dbReference>
<reference evidence="2 3" key="1">
    <citation type="submission" date="2018-11" db="EMBL/GenBank/DDBJ databases">
        <title>Aerococcus sp. SJQ22, whole genome shotgun sequence.</title>
        <authorList>
            <person name="Sun L."/>
            <person name="Gao X."/>
            <person name="Chen W."/>
            <person name="Huang K."/>
        </authorList>
    </citation>
    <scope>NUCLEOTIDE SEQUENCE [LARGE SCALE GENOMIC DNA]</scope>
    <source>
        <strain evidence="2 3">SJQ22</strain>
    </source>
</reference>
<dbReference type="PROSITE" id="PS51094">
    <property type="entry name" value="PTS_EIIA_TYPE_2"/>
    <property type="match status" value="1"/>
</dbReference>
<protein>
    <submittedName>
        <fullName evidence="2">PTS sugar transporter subunit IIA</fullName>
    </submittedName>
</protein>
<organism evidence="2 3">
    <name type="scientific">Aerococcus agrisoli</name>
    <dbReference type="NCBI Taxonomy" id="2487350"/>
    <lineage>
        <taxon>Bacteria</taxon>
        <taxon>Bacillati</taxon>
        <taxon>Bacillota</taxon>
        <taxon>Bacilli</taxon>
        <taxon>Lactobacillales</taxon>
        <taxon>Aerococcaceae</taxon>
        <taxon>Aerococcus</taxon>
    </lineage>
</organism>
<dbReference type="Pfam" id="PF00359">
    <property type="entry name" value="PTS_EIIA_2"/>
    <property type="match status" value="1"/>
</dbReference>
<keyword evidence="2" id="KW-0762">Sugar transport</keyword>
<dbReference type="RefSeq" id="WP_123779488.1">
    <property type="nucleotide sequence ID" value="NZ_RKMG01000006.1"/>
</dbReference>